<keyword evidence="2" id="KW-0813">Transport</keyword>
<dbReference type="GO" id="GO:0015418">
    <property type="term" value="F:ABC-type quaternary ammonium compound transporting activity"/>
    <property type="evidence" value="ECO:0007669"/>
    <property type="project" value="UniProtKB-EC"/>
</dbReference>
<dbReference type="GO" id="GO:0005524">
    <property type="term" value="F:ATP binding"/>
    <property type="evidence" value="ECO:0007669"/>
    <property type="project" value="UniProtKB-KW"/>
</dbReference>
<dbReference type="PROSITE" id="PS50893">
    <property type="entry name" value="ABC_TRANSPORTER_2"/>
    <property type="match status" value="1"/>
</dbReference>
<dbReference type="eggNOG" id="COG1125">
    <property type="taxonomic scope" value="Bacteria"/>
</dbReference>
<evidence type="ECO:0000313" key="8">
    <source>
        <dbReference type="Proteomes" id="UP000019050"/>
    </source>
</evidence>
<accession>W1Q264</accession>
<dbReference type="AlphaFoldDB" id="W1Q264"/>
<dbReference type="RefSeq" id="WP_023391941.1">
    <property type="nucleotide sequence ID" value="NZ_KI535340.1"/>
</dbReference>
<dbReference type="Pfam" id="PF00005">
    <property type="entry name" value="ABC_tran"/>
    <property type="match status" value="1"/>
</dbReference>
<comment type="similarity">
    <text evidence="1">Belongs to the ABC transporter superfamily.</text>
</comment>
<dbReference type="GO" id="GO:0016887">
    <property type="term" value="F:ATP hydrolysis activity"/>
    <property type="evidence" value="ECO:0007669"/>
    <property type="project" value="InterPro"/>
</dbReference>
<dbReference type="Gene3D" id="3.40.50.300">
    <property type="entry name" value="P-loop containing nucleotide triphosphate hydrolases"/>
    <property type="match status" value="1"/>
</dbReference>
<evidence type="ECO:0000256" key="4">
    <source>
        <dbReference type="ARBA" id="ARBA00022840"/>
    </source>
</evidence>
<keyword evidence="3" id="KW-0547">Nucleotide-binding</keyword>
<evidence type="ECO:0000256" key="5">
    <source>
        <dbReference type="ARBA" id="ARBA00066388"/>
    </source>
</evidence>
<dbReference type="EC" id="7.6.2.9" evidence="5"/>
<dbReference type="STRING" id="592010.GCWU000182_001299"/>
<dbReference type="Proteomes" id="UP000019050">
    <property type="component" value="Unassembled WGS sequence"/>
</dbReference>
<protein>
    <recommendedName>
        <fullName evidence="5">ABC-type quaternary amine transporter</fullName>
        <ecNumber evidence="5">7.6.2.9</ecNumber>
    </recommendedName>
</protein>
<evidence type="ECO:0000256" key="2">
    <source>
        <dbReference type="ARBA" id="ARBA00022448"/>
    </source>
</evidence>
<gene>
    <name evidence="7" type="ORF">GCWU000182_001299</name>
</gene>
<dbReference type="EMBL" id="ACIN03000013">
    <property type="protein sequence ID" value="ESK65138.1"/>
    <property type="molecule type" value="Genomic_DNA"/>
</dbReference>
<evidence type="ECO:0000313" key="7">
    <source>
        <dbReference type="EMBL" id="ESK65138.1"/>
    </source>
</evidence>
<dbReference type="SUPFAM" id="SSF52540">
    <property type="entry name" value="P-loop containing nucleoside triphosphate hydrolases"/>
    <property type="match status" value="1"/>
</dbReference>
<dbReference type="InterPro" id="IPR017871">
    <property type="entry name" value="ABC_transporter-like_CS"/>
</dbReference>
<dbReference type="PANTHER" id="PTHR43117">
    <property type="entry name" value="OSMOPROTECTANT IMPORT ATP-BINDING PROTEIN OSMV"/>
    <property type="match status" value="1"/>
</dbReference>
<dbReference type="InterPro" id="IPR027417">
    <property type="entry name" value="P-loop_NTPase"/>
</dbReference>
<dbReference type="InterPro" id="IPR003593">
    <property type="entry name" value="AAA+_ATPase"/>
</dbReference>
<organism evidence="7 8">
    <name type="scientific">Abiotrophia defectiva ATCC 49176</name>
    <dbReference type="NCBI Taxonomy" id="592010"/>
    <lineage>
        <taxon>Bacteria</taxon>
        <taxon>Bacillati</taxon>
        <taxon>Bacillota</taxon>
        <taxon>Bacilli</taxon>
        <taxon>Lactobacillales</taxon>
        <taxon>Aerococcaceae</taxon>
        <taxon>Abiotrophia</taxon>
    </lineage>
</organism>
<reference evidence="7" key="1">
    <citation type="submission" date="2013-06" db="EMBL/GenBank/DDBJ databases">
        <authorList>
            <person name="Weinstock G."/>
            <person name="Sodergren E."/>
            <person name="Clifton S."/>
            <person name="Fulton L."/>
            <person name="Fulton B."/>
            <person name="Courtney L."/>
            <person name="Fronick C."/>
            <person name="Harrison M."/>
            <person name="Strong C."/>
            <person name="Farmer C."/>
            <person name="Delahaunty K."/>
            <person name="Markovic C."/>
            <person name="Hall O."/>
            <person name="Minx P."/>
            <person name="Tomlinson C."/>
            <person name="Mitreva M."/>
            <person name="Nelson J."/>
            <person name="Hou S."/>
            <person name="Wollam A."/>
            <person name="Pepin K.H."/>
            <person name="Johnson M."/>
            <person name="Bhonagiri V."/>
            <person name="Nash W.E."/>
            <person name="Warren W."/>
            <person name="Chinwalla A."/>
            <person name="Mardis E.R."/>
            <person name="Wilson R.K."/>
        </authorList>
    </citation>
    <scope>NUCLEOTIDE SEQUENCE [LARGE SCALE GENOMIC DNA]</scope>
    <source>
        <strain evidence="7">ATCC 49176</strain>
    </source>
</reference>
<feature type="domain" description="ABC transporter" evidence="6">
    <location>
        <begin position="2"/>
        <end position="236"/>
    </location>
</feature>
<comment type="caution">
    <text evidence="7">The sequence shown here is derived from an EMBL/GenBank/DDBJ whole genome shotgun (WGS) entry which is preliminary data.</text>
</comment>
<sequence>MIKFEAVSKEFDGARALDNLTFEIEAGEFFILVGKSGSGKTTTLKMINRLIEPSQGKIYRNNQAIQDLDLRNLRLDTGYVLQQGALFPNLTVEENIELIPEMKKWPKIKRQQAAQDLMTKVGLAPEKYKDRYPSQLSGGEQQRVGILRAIISQPQLLLMDEPFSALDPVSKTQLQDLIKQLHQELGLTIVFVTHDMQEALKLGDRICVMHEGQILQMADPATILAEPANETVAQFFKGGEQYA</sequence>
<evidence type="ECO:0000259" key="6">
    <source>
        <dbReference type="PROSITE" id="PS50893"/>
    </source>
</evidence>
<name>W1Q264_ABIDE</name>
<dbReference type="HOGENOM" id="CLU_000604_1_22_9"/>
<proteinExistence type="inferred from homology"/>
<dbReference type="SMART" id="SM00382">
    <property type="entry name" value="AAA"/>
    <property type="match status" value="1"/>
</dbReference>
<evidence type="ECO:0000256" key="3">
    <source>
        <dbReference type="ARBA" id="ARBA00022741"/>
    </source>
</evidence>
<evidence type="ECO:0000256" key="1">
    <source>
        <dbReference type="ARBA" id="ARBA00005417"/>
    </source>
</evidence>
<dbReference type="PANTHER" id="PTHR43117:SF4">
    <property type="entry name" value="OSMOPROTECTANT IMPORT ATP-BINDING PROTEIN OSMV"/>
    <property type="match status" value="1"/>
</dbReference>
<dbReference type="PROSITE" id="PS00211">
    <property type="entry name" value="ABC_TRANSPORTER_1"/>
    <property type="match status" value="1"/>
</dbReference>
<dbReference type="InterPro" id="IPR003439">
    <property type="entry name" value="ABC_transporter-like_ATP-bd"/>
</dbReference>
<keyword evidence="8" id="KW-1185">Reference proteome</keyword>
<dbReference type="GeneID" id="84817806"/>
<dbReference type="OrthoDB" id="9802264at2"/>
<keyword evidence="4 7" id="KW-0067">ATP-binding</keyword>
<dbReference type="FunFam" id="3.40.50.300:FF:000425">
    <property type="entry name" value="Probable ABC transporter, ATP-binding subunit"/>
    <property type="match status" value="1"/>
</dbReference>